<dbReference type="Proteomes" id="UP000268014">
    <property type="component" value="Unassembled WGS sequence"/>
</dbReference>
<evidence type="ECO:0000313" key="3">
    <source>
        <dbReference type="WBParaSite" id="HPLM_0002043801-mRNA-1"/>
    </source>
</evidence>
<organism evidence="3">
    <name type="scientific">Haemonchus placei</name>
    <name type="common">Barber's pole worm</name>
    <dbReference type="NCBI Taxonomy" id="6290"/>
    <lineage>
        <taxon>Eukaryota</taxon>
        <taxon>Metazoa</taxon>
        <taxon>Ecdysozoa</taxon>
        <taxon>Nematoda</taxon>
        <taxon>Chromadorea</taxon>
        <taxon>Rhabditida</taxon>
        <taxon>Rhabditina</taxon>
        <taxon>Rhabditomorpha</taxon>
        <taxon>Strongyloidea</taxon>
        <taxon>Trichostrongylidae</taxon>
        <taxon>Haemonchus</taxon>
    </lineage>
</organism>
<evidence type="ECO:0000313" key="1">
    <source>
        <dbReference type="EMBL" id="VDO83848.1"/>
    </source>
</evidence>
<gene>
    <name evidence="1" type="ORF">HPLM_LOCUS20431</name>
</gene>
<accession>A0A0N4X7U6</accession>
<evidence type="ECO:0000313" key="2">
    <source>
        <dbReference type="Proteomes" id="UP000268014"/>
    </source>
</evidence>
<dbReference type="EMBL" id="UZAF01022214">
    <property type="protein sequence ID" value="VDO83848.1"/>
    <property type="molecule type" value="Genomic_DNA"/>
</dbReference>
<proteinExistence type="predicted"/>
<protein>
    <submittedName>
        <fullName evidence="1 3">Uncharacterized protein</fullName>
    </submittedName>
</protein>
<keyword evidence="2" id="KW-1185">Reference proteome</keyword>
<reference evidence="1 2" key="2">
    <citation type="submission" date="2018-11" db="EMBL/GenBank/DDBJ databases">
        <authorList>
            <consortium name="Pathogen Informatics"/>
        </authorList>
    </citation>
    <scope>NUCLEOTIDE SEQUENCE [LARGE SCALE GENOMIC DNA]</scope>
    <source>
        <strain evidence="1 2">MHpl1</strain>
    </source>
</reference>
<sequence length="40" mass="4666">MKVSLTVKWESGTLLGKWSRKIEFLRTRCENRISGVVLDK</sequence>
<name>A0A0N4X7U6_HAEPC</name>
<dbReference type="WBParaSite" id="HPLM_0002043801-mRNA-1">
    <property type="protein sequence ID" value="HPLM_0002043801-mRNA-1"/>
    <property type="gene ID" value="HPLM_0002043801"/>
</dbReference>
<dbReference type="AlphaFoldDB" id="A0A0N4X7U6"/>
<reference evidence="3" key="1">
    <citation type="submission" date="2017-02" db="UniProtKB">
        <authorList>
            <consortium name="WormBaseParasite"/>
        </authorList>
    </citation>
    <scope>IDENTIFICATION</scope>
</reference>